<keyword evidence="3" id="KW-1185">Reference proteome</keyword>
<reference evidence="2" key="1">
    <citation type="thesis" date="2020" institute="ProQuest LLC" country="789 East Eisenhower Parkway, Ann Arbor, MI, USA">
        <title>Comparative Genomics and Chromosome Evolution.</title>
        <authorList>
            <person name="Mudd A.B."/>
        </authorList>
    </citation>
    <scope>NUCLEOTIDE SEQUENCE</scope>
    <source>
        <strain evidence="2">HN-11 Male</strain>
        <tissue evidence="2">Kidney and liver</tissue>
    </source>
</reference>
<gene>
    <name evidence="2" type="ORF">GDO78_019067</name>
</gene>
<evidence type="ECO:0000313" key="3">
    <source>
        <dbReference type="Proteomes" id="UP000770717"/>
    </source>
</evidence>
<dbReference type="Proteomes" id="UP000770717">
    <property type="component" value="Unassembled WGS sequence"/>
</dbReference>
<comment type="caution">
    <text evidence="2">The sequence shown here is derived from an EMBL/GenBank/DDBJ whole genome shotgun (WGS) entry which is preliminary data.</text>
</comment>
<organism evidence="2 3">
    <name type="scientific">Eleutherodactylus coqui</name>
    <name type="common">Puerto Rican coqui</name>
    <dbReference type="NCBI Taxonomy" id="57060"/>
    <lineage>
        <taxon>Eukaryota</taxon>
        <taxon>Metazoa</taxon>
        <taxon>Chordata</taxon>
        <taxon>Craniata</taxon>
        <taxon>Vertebrata</taxon>
        <taxon>Euteleostomi</taxon>
        <taxon>Amphibia</taxon>
        <taxon>Batrachia</taxon>
        <taxon>Anura</taxon>
        <taxon>Neobatrachia</taxon>
        <taxon>Hyloidea</taxon>
        <taxon>Eleutherodactylidae</taxon>
        <taxon>Eleutherodactylinae</taxon>
        <taxon>Eleutherodactylus</taxon>
        <taxon>Eleutherodactylus</taxon>
    </lineage>
</organism>
<dbReference type="EMBL" id="WNTK01000049">
    <property type="protein sequence ID" value="KAG9472514.1"/>
    <property type="molecule type" value="Genomic_DNA"/>
</dbReference>
<dbReference type="Gene3D" id="1.20.1370.60">
    <property type="match status" value="1"/>
</dbReference>
<dbReference type="Pfam" id="PF06628">
    <property type="entry name" value="Catalase-rel"/>
    <property type="match status" value="1"/>
</dbReference>
<feature type="domain" description="Catalase immune-responsive" evidence="1">
    <location>
        <begin position="1"/>
        <end position="44"/>
    </location>
</feature>
<dbReference type="GO" id="GO:0020037">
    <property type="term" value="F:heme binding"/>
    <property type="evidence" value="ECO:0007669"/>
    <property type="project" value="InterPro"/>
</dbReference>
<dbReference type="SUPFAM" id="SSF56634">
    <property type="entry name" value="Heme-dependent catalase-like"/>
    <property type="match status" value="1"/>
</dbReference>
<feature type="non-terminal residue" evidence="2">
    <location>
        <position position="1"/>
    </location>
</feature>
<dbReference type="AlphaFoldDB" id="A0A8J6EPH3"/>
<proteinExistence type="predicted"/>
<dbReference type="InterPro" id="IPR010582">
    <property type="entry name" value="Catalase_immune_responsive"/>
</dbReference>
<name>A0A8J6EPH3_ELECQ</name>
<evidence type="ECO:0000259" key="1">
    <source>
        <dbReference type="Pfam" id="PF06628"/>
    </source>
</evidence>
<accession>A0A8J6EPH3</accession>
<evidence type="ECO:0000313" key="2">
    <source>
        <dbReference type="EMBL" id="KAG9472514.1"/>
    </source>
</evidence>
<dbReference type="InterPro" id="IPR020835">
    <property type="entry name" value="Catalase_sf"/>
</dbReference>
<sequence>EAERQRVCENIALHLKDAQIFIQKRAVKNFQAVDPDYGARIQALLEKHNKAGGKKEPLHSYTRCLH</sequence>
<protein>
    <recommendedName>
        <fullName evidence="1">Catalase immune-responsive domain-containing protein</fullName>
    </recommendedName>
</protein>
<dbReference type="OrthoDB" id="6880011at2759"/>